<evidence type="ECO:0000259" key="9">
    <source>
        <dbReference type="Pfam" id="PF20216"/>
    </source>
</evidence>
<proteinExistence type="inferred from homology"/>
<gene>
    <name evidence="10" type="primary">glpG_1</name>
    <name evidence="10" type="ORF">LPTSP3_g09950</name>
</gene>
<dbReference type="InterPro" id="IPR046483">
    <property type="entry name" value="DUF6576"/>
</dbReference>
<keyword evidence="11" id="KW-1185">Reference proteome</keyword>
<accession>A0ABN6KAU0</accession>
<dbReference type="SUPFAM" id="SSF144091">
    <property type="entry name" value="Rhomboid-like"/>
    <property type="match status" value="1"/>
</dbReference>
<dbReference type="Proteomes" id="UP000245263">
    <property type="component" value="Chromosome 1"/>
</dbReference>
<evidence type="ECO:0000256" key="7">
    <source>
        <dbReference type="SAM" id="Phobius"/>
    </source>
</evidence>
<dbReference type="Pfam" id="PF20216">
    <property type="entry name" value="DUF6576"/>
    <property type="match status" value="1"/>
</dbReference>
<protein>
    <submittedName>
        <fullName evidence="10">Rhomboid family intramembrane serine protease</fullName>
    </submittedName>
</protein>
<dbReference type="InterPro" id="IPR050925">
    <property type="entry name" value="Rhomboid_protease_S54"/>
</dbReference>
<sequence>MSLKICEFEFMPPRSPSGYELRFGPELTSIVRILLIANGIVFVLQFLTQMLFKMHFLEGLFALSPAAVMGGSVWQLITYSFLHVDFFHLLFNMLALWMFGSELESTWGGKPFLKFYLFASFLGGVVTVVASISGFPQGIVMGASGGIFGLLVAYAILWPNREILFMMIFPLRAKFFVMILMLMIVFAQGGRAAHMAHLGGAIAGFILMKLYTGWKDNSSKGSSWSLSRYLQKRRFQRYQEEMYNRENAKKRVDDLLEKISREGMNSLSRSEKKFLNDASQKYFNE</sequence>
<reference evidence="10 11" key="1">
    <citation type="submission" date="2021-08" db="EMBL/GenBank/DDBJ databases">
        <title>Complete genome sequence of Leptospira kobayashii strain E30.</title>
        <authorList>
            <person name="Nakao R."/>
            <person name="Nakamura S."/>
            <person name="Masuzawa T."/>
            <person name="Koizumi N."/>
        </authorList>
    </citation>
    <scope>NUCLEOTIDE SEQUENCE [LARGE SCALE GENOMIC DNA]</scope>
    <source>
        <strain evidence="10 11">E30</strain>
    </source>
</reference>
<dbReference type="GO" id="GO:0008233">
    <property type="term" value="F:peptidase activity"/>
    <property type="evidence" value="ECO:0007669"/>
    <property type="project" value="UniProtKB-KW"/>
</dbReference>
<dbReference type="Gene3D" id="1.20.1540.10">
    <property type="entry name" value="Rhomboid-like"/>
    <property type="match status" value="1"/>
</dbReference>
<feature type="transmembrane region" description="Helical" evidence="7">
    <location>
        <begin position="83"/>
        <end position="100"/>
    </location>
</feature>
<feature type="transmembrane region" description="Helical" evidence="7">
    <location>
        <begin position="164"/>
        <end position="186"/>
    </location>
</feature>
<feature type="transmembrane region" description="Helical" evidence="7">
    <location>
        <begin position="112"/>
        <end position="132"/>
    </location>
</feature>
<dbReference type="InterPro" id="IPR022764">
    <property type="entry name" value="Peptidase_S54_rhomboid_dom"/>
</dbReference>
<evidence type="ECO:0000259" key="8">
    <source>
        <dbReference type="Pfam" id="PF01694"/>
    </source>
</evidence>
<evidence type="ECO:0000256" key="2">
    <source>
        <dbReference type="ARBA" id="ARBA00009045"/>
    </source>
</evidence>
<feature type="transmembrane region" description="Helical" evidence="7">
    <location>
        <begin position="138"/>
        <end position="157"/>
    </location>
</feature>
<dbReference type="InterPro" id="IPR035952">
    <property type="entry name" value="Rhomboid-like_sf"/>
</dbReference>
<evidence type="ECO:0000256" key="4">
    <source>
        <dbReference type="ARBA" id="ARBA00022801"/>
    </source>
</evidence>
<keyword evidence="6 7" id="KW-0472">Membrane</keyword>
<keyword evidence="4" id="KW-0378">Hydrolase</keyword>
<dbReference type="PANTHER" id="PTHR43731:SF14">
    <property type="entry name" value="PRESENILIN-ASSOCIATED RHOMBOID-LIKE PROTEIN, MITOCHONDRIAL"/>
    <property type="match status" value="1"/>
</dbReference>
<organism evidence="10 11">
    <name type="scientific">Leptospira kobayashii</name>
    <dbReference type="NCBI Taxonomy" id="1917830"/>
    <lineage>
        <taxon>Bacteria</taxon>
        <taxon>Pseudomonadati</taxon>
        <taxon>Spirochaetota</taxon>
        <taxon>Spirochaetia</taxon>
        <taxon>Leptospirales</taxon>
        <taxon>Leptospiraceae</taxon>
        <taxon>Leptospira</taxon>
    </lineage>
</organism>
<dbReference type="GO" id="GO:0006508">
    <property type="term" value="P:proteolysis"/>
    <property type="evidence" value="ECO:0007669"/>
    <property type="project" value="UniProtKB-KW"/>
</dbReference>
<evidence type="ECO:0000256" key="6">
    <source>
        <dbReference type="ARBA" id="ARBA00023136"/>
    </source>
</evidence>
<dbReference type="SMART" id="SM01160">
    <property type="entry name" value="DUF1751"/>
    <property type="match status" value="1"/>
</dbReference>
<feature type="transmembrane region" description="Helical" evidence="7">
    <location>
        <begin position="29"/>
        <end position="47"/>
    </location>
</feature>
<name>A0ABN6KAU0_9LEPT</name>
<dbReference type="PANTHER" id="PTHR43731">
    <property type="entry name" value="RHOMBOID PROTEASE"/>
    <property type="match status" value="1"/>
</dbReference>
<evidence type="ECO:0000313" key="11">
    <source>
        <dbReference type="Proteomes" id="UP000245263"/>
    </source>
</evidence>
<comment type="subcellular location">
    <subcellularLocation>
        <location evidence="1">Membrane</location>
        <topology evidence="1">Multi-pass membrane protein</topology>
    </subcellularLocation>
</comment>
<evidence type="ECO:0000256" key="3">
    <source>
        <dbReference type="ARBA" id="ARBA00022692"/>
    </source>
</evidence>
<feature type="domain" description="Peptidase S54 rhomboid" evidence="8">
    <location>
        <begin position="71"/>
        <end position="210"/>
    </location>
</feature>
<dbReference type="Pfam" id="PF01694">
    <property type="entry name" value="Rhomboid"/>
    <property type="match status" value="1"/>
</dbReference>
<evidence type="ECO:0000256" key="1">
    <source>
        <dbReference type="ARBA" id="ARBA00004141"/>
    </source>
</evidence>
<keyword evidence="3 7" id="KW-0812">Transmembrane</keyword>
<keyword evidence="5 7" id="KW-1133">Transmembrane helix</keyword>
<dbReference type="EMBL" id="AP025028">
    <property type="protein sequence ID" value="BDA78065.1"/>
    <property type="molecule type" value="Genomic_DNA"/>
</dbReference>
<evidence type="ECO:0000313" key="10">
    <source>
        <dbReference type="EMBL" id="BDA78065.1"/>
    </source>
</evidence>
<keyword evidence="10" id="KW-0645">Protease</keyword>
<feature type="transmembrane region" description="Helical" evidence="7">
    <location>
        <begin position="192"/>
        <end position="211"/>
    </location>
</feature>
<evidence type="ECO:0000256" key="5">
    <source>
        <dbReference type="ARBA" id="ARBA00022989"/>
    </source>
</evidence>
<comment type="similarity">
    <text evidence="2">Belongs to the peptidase S54 family.</text>
</comment>
<feature type="domain" description="DUF6576" evidence="9">
    <location>
        <begin position="244"/>
        <end position="281"/>
    </location>
</feature>